<evidence type="ECO:0000313" key="3">
    <source>
        <dbReference type="Proteomes" id="UP000887540"/>
    </source>
</evidence>
<feature type="compositionally biased region" description="Gly residues" evidence="1">
    <location>
        <begin position="66"/>
        <end position="78"/>
    </location>
</feature>
<evidence type="ECO:0000313" key="4">
    <source>
        <dbReference type="WBParaSite" id="ACRNAN_scaffold1665.g11348.t1"/>
    </source>
</evidence>
<dbReference type="AlphaFoldDB" id="A0A914CZ78"/>
<sequence>MAKFYTIISLSTVVLTILVSIEGRYLDSNSVGNVQNGGFESFGQNGGNPDQNGNFGQNGGNLDQNGGFGQISGFGQNGGFSQNGQGAGQDSSQFGGQPWQGNSQGNNLPIMGQDTNNVSGQNSHIFGQSSQDLRFKRSPSEGFGRHRQNGGIGATEDFGQLDNGERQNGQTDENGQNGQNNGQGYGREFGEKGQNGQDFGQNGQNGQGFGQNEQNGQDFGQFGQSGQNERNGLRLGQNGQEFGQNGQYGK</sequence>
<feature type="compositionally biased region" description="Polar residues" evidence="1">
    <location>
        <begin position="90"/>
        <end position="132"/>
    </location>
</feature>
<feature type="compositionally biased region" description="Low complexity" evidence="1">
    <location>
        <begin position="47"/>
        <end position="65"/>
    </location>
</feature>
<evidence type="ECO:0000256" key="1">
    <source>
        <dbReference type="SAM" id="MobiDB-lite"/>
    </source>
</evidence>
<keyword evidence="2" id="KW-0732">Signal</keyword>
<organism evidence="3 4">
    <name type="scientific">Acrobeloides nanus</name>
    <dbReference type="NCBI Taxonomy" id="290746"/>
    <lineage>
        <taxon>Eukaryota</taxon>
        <taxon>Metazoa</taxon>
        <taxon>Ecdysozoa</taxon>
        <taxon>Nematoda</taxon>
        <taxon>Chromadorea</taxon>
        <taxon>Rhabditida</taxon>
        <taxon>Tylenchina</taxon>
        <taxon>Cephalobomorpha</taxon>
        <taxon>Cephaloboidea</taxon>
        <taxon>Cephalobidae</taxon>
        <taxon>Acrobeloides</taxon>
    </lineage>
</organism>
<feature type="compositionally biased region" description="Low complexity" evidence="1">
    <location>
        <begin position="210"/>
        <end position="228"/>
    </location>
</feature>
<evidence type="ECO:0000256" key="2">
    <source>
        <dbReference type="SAM" id="SignalP"/>
    </source>
</evidence>
<name>A0A914CZ78_9BILA</name>
<dbReference type="Proteomes" id="UP000887540">
    <property type="component" value="Unplaced"/>
</dbReference>
<feature type="signal peptide" evidence="2">
    <location>
        <begin position="1"/>
        <end position="23"/>
    </location>
</feature>
<keyword evidence="3" id="KW-1185">Reference proteome</keyword>
<feature type="region of interest" description="Disordered" evidence="1">
    <location>
        <begin position="37"/>
        <end position="250"/>
    </location>
</feature>
<protein>
    <submittedName>
        <fullName evidence="4">Uncharacterized protein</fullName>
    </submittedName>
</protein>
<proteinExistence type="predicted"/>
<accession>A0A914CZ78</accession>
<feature type="chain" id="PRO_5037755356" evidence="2">
    <location>
        <begin position="24"/>
        <end position="250"/>
    </location>
</feature>
<reference evidence="4" key="1">
    <citation type="submission" date="2022-11" db="UniProtKB">
        <authorList>
            <consortium name="WormBaseParasite"/>
        </authorList>
    </citation>
    <scope>IDENTIFICATION</scope>
</reference>
<dbReference type="WBParaSite" id="ACRNAN_scaffold1665.g11348.t1">
    <property type="protein sequence ID" value="ACRNAN_scaffold1665.g11348.t1"/>
    <property type="gene ID" value="ACRNAN_scaffold1665.g11348"/>
</dbReference>
<feature type="compositionally biased region" description="Low complexity" evidence="1">
    <location>
        <begin position="167"/>
        <end position="180"/>
    </location>
</feature>
<feature type="compositionally biased region" description="Low complexity" evidence="1">
    <location>
        <begin position="236"/>
        <end position="250"/>
    </location>
</feature>